<keyword evidence="2" id="KW-1185">Reference proteome</keyword>
<dbReference type="InterPro" id="IPR051147">
    <property type="entry name" value="CFAP_domain-containing"/>
</dbReference>
<reference evidence="1" key="1">
    <citation type="submission" date="2023-06" db="EMBL/GenBank/DDBJ databases">
        <title>Reference genome for the Northern bat (Eptesicus nilssonii), a most northern bat species.</title>
        <authorList>
            <person name="Laine V.N."/>
            <person name="Pulliainen A.T."/>
            <person name="Lilley T.M."/>
        </authorList>
    </citation>
    <scope>NUCLEOTIDE SEQUENCE</scope>
    <source>
        <strain evidence="1">BLF_Eptnil</strain>
        <tissue evidence="1">Kidney</tissue>
    </source>
</reference>
<evidence type="ECO:0000313" key="2">
    <source>
        <dbReference type="Proteomes" id="UP001177744"/>
    </source>
</evidence>
<dbReference type="AlphaFoldDB" id="A0AA40HY20"/>
<organism evidence="1 2">
    <name type="scientific">Cnephaeus nilssonii</name>
    <name type="common">Northern bat</name>
    <name type="synonym">Eptesicus nilssonii</name>
    <dbReference type="NCBI Taxonomy" id="3371016"/>
    <lineage>
        <taxon>Eukaryota</taxon>
        <taxon>Metazoa</taxon>
        <taxon>Chordata</taxon>
        <taxon>Craniata</taxon>
        <taxon>Vertebrata</taxon>
        <taxon>Euteleostomi</taxon>
        <taxon>Mammalia</taxon>
        <taxon>Eutheria</taxon>
        <taxon>Laurasiatheria</taxon>
        <taxon>Chiroptera</taxon>
        <taxon>Yangochiroptera</taxon>
        <taxon>Vespertilionidae</taxon>
        <taxon>Cnephaeus</taxon>
    </lineage>
</organism>
<comment type="caution">
    <text evidence="1">The sequence shown here is derived from an EMBL/GenBank/DDBJ whole genome shotgun (WGS) entry which is preliminary data.</text>
</comment>
<name>A0AA40HY20_CNENI</name>
<protein>
    <recommendedName>
        <fullName evidence="3">Coiled-coil domain containing 197</fullName>
    </recommendedName>
</protein>
<evidence type="ECO:0000313" key="1">
    <source>
        <dbReference type="EMBL" id="KAK1339444.1"/>
    </source>
</evidence>
<gene>
    <name evidence="1" type="ORF">QTO34_020127</name>
</gene>
<dbReference type="EMBL" id="JAULJE010000009">
    <property type="protein sequence ID" value="KAK1339444.1"/>
    <property type="molecule type" value="Genomic_DNA"/>
</dbReference>
<accession>A0AA40HY20</accession>
<evidence type="ECO:0008006" key="3">
    <source>
        <dbReference type="Google" id="ProtNLM"/>
    </source>
</evidence>
<dbReference type="PANTHER" id="PTHR21683:SF18">
    <property type="entry name" value="COILED-COIL DOMAIN-CONTAINING PROTEIN 42 HOMOLOG"/>
    <property type="match status" value="1"/>
</dbReference>
<dbReference type="Proteomes" id="UP001177744">
    <property type="component" value="Unassembled WGS sequence"/>
</dbReference>
<proteinExistence type="predicted"/>
<dbReference type="PANTHER" id="PTHR21683">
    <property type="entry name" value="COILED-COIL DOMAIN-CONTAINING PROTEIN 42 LIKE-2-LIKE-RELATED"/>
    <property type="match status" value="1"/>
</dbReference>
<sequence length="310" mass="34870">MPAAMDTGQACGRSSAGDKDRCLQVLLQELCQLQAKQRKLKREVEKYKLFEDYLVKVLEKIPKGYNEGQETEEAQEEALVEALVEHYGKLFAVSQDIQKHLEAFSKMSQAVHQSLESLEESHRALIPTLKIRLCQLQKRCHRGQEQQRQPGHDVAFQKDTGSYHVGSKAAAADHHPGGLKSRMQALPGVRSAGCLQAPAQPLPQSQLLNYMQMAIDNMAQQCCSSAPAVPKSMGLFSKLDLIQKFILDKMETVKFILLLMEPRVCWAGGSHKDQRFRSHPRPFRKCPPRQAIVPRAPFPNTETSECPCLR</sequence>